<feature type="region of interest" description="Disordered" evidence="1">
    <location>
        <begin position="113"/>
        <end position="190"/>
    </location>
</feature>
<dbReference type="KEGG" id="foc:113211996"/>
<keyword evidence="2" id="KW-1185">Reference proteome</keyword>
<evidence type="ECO:0000256" key="1">
    <source>
        <dbReference type="SAM" id="MobiDB-lite"/>
    </source>
</evidence>
<gene>
    <name evidence="3" type="primary">LOC113211996</name>
</gene>
<dbReference type="Proteomes" id="UP000504606">
    <property type="component" value="Unplaced"/>
</dbReference>
<feature type="compositionally biased region" description="Low complexity" evidence="1">
    <location>
        <begin position="113"/>
        <end position="123"/>
    </location>
</feature>
<evidence type="ECO:0000313" key="2">
    <source>
        <dbReference type="Proteomes" id="UP000504606"/>
    </source>
</evidence>
<feature type="compositionally biased region" description="Polar residues" evidence="1">
    <location>
        <begin position="163"/>
        <end position="172"/>
    </location>
</feature>
<accession>A0A9C6X3Q1</accession>
<dbReference type="RefSeq" id="XP_052128583.1">
    <property type="nucleotide sequence ID" value="XM_052272623.1"/>
</dbReference>
<protein>
    <submittedName>
        <fullName evidence="3">Uncharacterized protein LOC113211996</fullName>
    </submittedName>
</protein>
<feature type="compositionally biased region" description="Low complexity" evidence="1">
    <location>
        <begin position="132"/>
        <end position="142"/>
    </location>
</feature>
<proteinExistence type="predicted"/>
<name>A0A9C6X3Q1_FRAOC</name>
<dbReference type="GeneID" id="113211996"/>
<organism evidence="2 3">
    <name type="scientific">Frankliniella occidentalis</name>
    <name type="common">Western flower thrips</name>
    <name type="synonym">Euthrips occidentalis</name>
    <dbReference type="NCBI Taxonomy" id="133901"/>
    <lineage>
        <taxon>Eukaryota</taxon>
        <taxon>Metazoa</taxon>
        <taxon>Ecdysozoa</taxon>
        <taxon>Arthropoda</taxon>
        <taxon>Hexapoda</taxon>
        <taxon>Insecta</taxon>
        <taxon>Pterygota</taxon>
        <taxon>Neoptera</taxon>
        <taxon>Paraneoptera</taxon>
        <taxon>Thysanoptera</taxon>
        <taxon>Terebrantia</taxon>
        <taxon>Thripoidea</taxon>
        <taxon>Thripidae</taxon>
        <taxon>Frankliniella</taxon>
    </lineage>
</organism>
<evidence type="ECO:0000313" key="3">
    <source>
        <dbReference type="RefSeq" id="XP_052128583.1"/>
    </source>
</evidence>
<reference evidence="3" key="1">
    <citation type="submission" date="2025-08" db="UniProtKB">
        <authorList>
            <consortium name="RefSeq"/>
        </authorList>
    </citation>
    <scope>IDENTIFICATION</scope>
    <source>
        <tissue evidence="3">Whole organism</tissue>
    </source>
</reference>
<sequence length="190" mass="19867">MDPSDIRAKHLKRFSLPAGDAAVGDEAQQHLQEQQQVSAQTDDVLKVEDTLEPTEVIEAVQPVQQQGIELPDAIPPEASAAISAIASLMNQPGRKQQAFMPVFIFTAAAPTPLGPPAAVVSTAPPTPPPEPVAATASTAEQQAPPPQPAGLDVIDHPAPEAPSEQTDAPSTEDQGKVINLIDYDESNAPN</sequence>
<dbReference type="AlphaFoldDB" id="A0A9C6X3Q1"/>